<name>A0A1H0LVJ3_9ACTN</name>
<proteinExistence type="predicted"/>
<accession>A0A1H0LVJ3</accession>
<protein>
    <submittedName>
        <fullName evidence="1">Uncharacterized protein</fullName>
    </submittedName>
</protein>
<sequence length="73" mass="7934">MLPSESDAAQTQTVVAAQLHVTDLVRRDGMLRAVTSIRVQGVPPEVCVEFNGLAGRFHYPATTPVLVVRPARH</sequence>
<dbReference type="Proteomes" id="UP000198741">
    <property type="component" value="Chromosome I"/>
</dbReference>
<keyword evidence="2" id="KW-1185">Reference proteome</keyword>
<dbReference type="RefSeq" id="WP_090475679.1">
    <property type="nucleotide sequence ID" value="NZ_LT629710.1"/>
</dbReference>
<dbReference type="EMBL" id="LT629710">
    <property type="protein sequence ID" value="SDO72197.1"/>
    <property type="molecule type" value="Genomic_DNA"/>
</dbReference>
<evidence type="ECO:0000313" key="2">
    <source>
        <dbReference type="Proteomes" id="UP000198741"/>
    </source>
</evidence>
<reference evidence="1 2" key="1">
    <citation type="submission" date="2016-10" db="EMBL/GenBank/DDBJ databases">
        <authorList>
            <person name="de Groot N.N."/>
        </authorList>
    </citation>
    <scope>NUCLEOTIDE SEQUENCE [LARGE SCALE GENOMIC DNA]</scope>
    <source>
        <strain evidence="2">P4-7,KCTC 19426,CECT 7604</strain>
    </source>
</reference>
<organism evidence="1 2">
    <name type="scientific">Nakamurella panacisegetis</name>
    <dbReference type="NCBI Taxonomy" id="1090615"/>
    <lineage>
        <taxon>Bacteria</taxon>
        <taxon>Bacillati</taxon>
        <taxon>Actinomycetota</taxon>
        <taxon>Actinomycetes</taxon>
        <taxon>Nakamurellales</taxon>
        <taxon>Nakamurellaceae</taxon>
        <taxon>Nakamurella</taxon>
    </lineage>
</organism>
<gene>
    <name evidence="1" type="ORF">SAMN04515671_1824</name>
</gene>
<dbReference type="AlphaFoldDB" id="A0A1H0LVJ3"/>
<evidence type="ECO:0000313" key="1">
    <source>
        <dbReference type="EMBL" id="SDO72197.1"/>
    </source>
</evidence>